<dbReference type="PRINTS" id="PR00702">
    <property type="entry name" value="ACRIFLAVINRP"/>
</dbReference>
<dbReference type="InterPro" id="IPR027463">
    <property type="entry name" value="AcrB_DN_DC_subdom"/>
</dbReference>
<dbReference type="RefSeq" id="WP_013023094.1">
    <property type="nucleotide sequence ID" value="NC_013949.1"/>
</dbReference>
<gene>
    <name evidence="2" type="ordered locus">HMU07590</name>
</gene>
<feature type="transmembrane region" description="Helical" evidence="1">
    <location>
        <begin position="12"/>
        <end position="30"/>
    </location>
</feature>
<dbReference type="Gene3D" id="3.30.70.1430">
    <property type="entry name" value="Multidrug efflux transporter AcrB pore domain"/>
    <property type="match status" value="2"/>
</dbReference>
<feature type="transmembrane region" description="Helical" evidence="1">
    <location>
        <begin position="969"/>
        <end position="989"/>
    </location>
</feature>
<name>D3UHP4_HELM1</name>
<sequence length="1032" mass="114728">MNSWIKFCLKNPVGVFVCAIFLLLFGYIALSKIPYQLLPQVTHPVVSVYTIWKGATPYEIEKEITQRQEKTLKNTPNLLAMTSTSKEGMAIINLEFAISTDMKTALLNISSRLDEVRGYPADVEKPIIKPTGENIPISVYLFAKSINPHLDINTAKNFINDEILKYYERIEGVGEVYVSGGRKKQIFITLDTQKLAFFHITMDEVIASIKKQNVNISAGSMDFFQRSYRISTNGEYTSLDAIRNTVVKTIDHKNILLRDLASVSEGYEKLTSYNVHNGSNVISLQIRPTASANILDLTNRVEKLTHRLNEDFLKKRGIVMEWGRDQRQYIKSSISLMRENIFVGILLAIGVLFLFLRNLMSLVVISLVIPLSIMGSLIFLQAWGRTFNVISLAGISFAVSMIIDSAIVVLENILRQAKIQKNFFLACVVGTREVGGALFASSVTTIAIFVPIIFVKDDAGRLFVDIALASSSIILLSLLVCFFMIPTFLYVLLKRSDFGRKKGKVDAFLVHLGRVLSFWIMQSVRFCVRNKKRQIITVVGFVGICGIFSYAAFPKTDYLPRGNQNFIFANLSIPPGLSLKEKKRILDALQADFYPFLLENHNSHAKIPAIKDFFISTGERVSFYLVSADKKKIPELMDYAQEKIDSIPNVRGSILQQEIFSGASSSSIDINITGGNLDSISKTAGKLIASIKKNLPKVSISVVPARESNNQEINLYPDKSALALNGLNVESFGIMVGVILNGKKVGEYRKDEGILDMILDSKKSLKNDGKTSPEDIFYSQIYTPNGGVLPLNTLATIKHEYGVSRIRHFEQQRNILLILNIRDNTPVETLAQILQEKVIAPIAAESENDITLSGSAGKLQKLKTELLHGFLLAIVITYLILCALYGNFLYPFIIILTVPLATTGGLIGLYLVNHFIAKQNLDVLTMLGFIILVGSVVNNAILIVYQTLNNLKKMQPRRAVFLATKTRLAPIYMSMLTSVLALFPLVIFAGDGSEIYRGLGAILIGGMIFSTFITVLIIPALLLLCIKAKQKA</sequence>
<dbReference type="SUPFAM" id="SSF82693">
    <property type="entry name" value="Multidrug efflux transporter AcrB pore domain, PN1, PN2, PC1 and PC2 subdomains"/>
    <property type="match status" value="2"/>
</dbReference>
<keyword evidence="1" id="KW-0472">Membrane</keyword>
<feature type="transmembrane region" description="Helical" evidence="1">
    <location>
        <begin position="892"/>
        <end position="912"/>
    </location>
</feature>
<keyword evidence="1" id="KW-1133">Transmembrane helix</keyword>
<dbReference type="Pfam" id="PF00873">
    <property type="entry name" value="ACR_tran"/>
    <property type="match status" value="1"/>
</dbReference>
<dbReference type="Proteomes" id="UP000001522">
    <property type="component" value="Chromosome"/>
</dbReference>
<dbReference type="Gene3D" id="1.20.1640.10">
    <property type="entry name" value="Multidrug efflux transporter AcrB transmembrane domain"/>
    <property type="match status" value="2"/>
</dbReference>
<feature type="transmembrane region" description="Helical" evidence="1">
    <location>
        <begin position="336"/>
        <end position="355"/>
    </location>
</feature>
<dbReference type="STRING" id="679897.HMU07590"/>
<dbReference type="SUPFAM" id="SSF82866">
    <property type="entry name" value="Multidrug efflux transporter AcrB transmembrane domain"/>
    <property type="match status" value="2"/>
</dbReference>
<dbReference type="AlphaFoldDB" id="D3UHP4"/>
<feature type="transmembrane region" description="Helical" evidence="1">
    <location>
        <begin position="866"/>
        <end position="885"/>
    </location>
</feature>
<proteinExistence type="predicted"/>
<protein>
    <submittedName>
        <fullName evidence="2">Putative transmembrane Acr-type transport protein</fullName>
    </submittedName>
</protein>
<feature type="transmembrane region" description="Helical" evidence="1">
    <location>
        <begin position="924"/>
        <end position="948"/>
    </location>
</feature>
<dbReference type="Gene3D" id="3.30.70.1320">
    <property type="entry name" value="Multidrug efflux transporter AcrB pore domain like"/>
    <property type="match status" value="1"/>
</dbReference>
<dbReference type="InterPro" id="IPR001036">
    <property type="entry name" value="Acrflvin-R"/>
</dbReference>
<feature type="transmembrane region" description="Helical" evidence="1">
    <location>
        <begin position="434"/>
        <end position="454"/>
    </location>
</feature>
<evidence type="ECO:0000313" key="2">
    <source>
        <dbReference type="EMBL" id="CBG40016.1"/>
    </source>
</evidence>
<dbReference type="GO" id="GO:0042910">
    <property type="term" value="F:xenobiotic transmembrane transporter activity"/>
    <property type="evidence" value="ECO:0007669"/>
    <property type="project" value="TreeGrafter"/>
</dbReference>
<organism evidence="2 3">
    <name type="scientific">Helicobacter mustelae (strain ATCC 43772 / CCUG 25715 / CIP 103759 / LMG 18044 / NCTC 12198 / R85-136P)</name>
    <name type="common">Campylobacter mustelae</name>
    <dbReference type="NCBI Taxonomy" id="679897"/>
    <lineage>
        <taxon>Bacteria</taxon>
        <taxon>Pseudomonadati</taxon>
        <taxon>Campylobacterota</taxon>
        <taxon>Epsilonproteobacteria</taxon>
        <taxon>Campylobacterales</taxon>
        <taxon>Helicobacteraceae</taxon>
        <taxon>Helicobacter</taxon>
    </lineage>
</organism>
<dbReference type="eggNOG" id="COG0841">
    <property type="taxonomic scope" value="Bacteria"/>
</dbReference>
<accession>D3UHP4</accession>
<feature type="transmembrane region" description="Helical" evidence="1">
    <location>
        <begin position="1001"/>
        <end position="1026"/>
    </location>
</feature>
<dbReference type="SUPFAM" id="SSF82714">
    <property type="entry name" value="Multidrug efflux transporter AcrB TolC docking domain, DN and DC subdomains"/>
    <property type="match status" value="1"/>
</dbReference>
<evidence type="ECO:0000313" key="3">
    <source>
        <dbReference type="Proteomes" id="UP000001522"/>
    </source>
</evidence>
<feature type="transmembrane region" description="Helical" evidence="1">
    <location>
        <begin position="535"/>
        <end position="553"/>
    </location>
</feature>
<dbReference type="HOGENOM" id="CLU_002755_1_2_7"/>
<reference evidence="2 3" key="1">
    <citation type="journal article" date="2010" name="BMC Genomics">
        <title>Comparative genomics and proteomics of Helicobacter mustelae, an ulcerogenic and carcinogenic gastric pathogen.</title>
        <authorList>
            <person name="O'Toole P.W."/>
            <person name="Snelling W.J."/>
            <person name="Canchaya C."/>
            <person name="Forde B.M."/>
            <person name="Hardie K.R."/>
            <person name="Josenhans C."/>
            <person name="Graham R.L.J."/>
            <person name="McMullan G."/>
            <person name="Parkhill J."/>
            <person name="Belda E."/>
            <person name="Bentley S.D."/>
        </authorList>
    </citation>
    <scope>NUCLEOTIDE SEQUENCE [LARGE SCALE GENOMIC DNA]</scope>
    <source>
        <strain evidence="3">ATCC 43772 / LMG 18044 / NCTC 12198 / 12198</strain>
    </source>
</reference>
<dbReference type="Gene3D" id="3.30.2090.10">
    <property type="entry name" value="Multidrug efflux transporter AcrB TolC docking domain, DN and DC subdomains"/>
    <property type="match status" value="2"/>
</dbReference>
<dbReference type="GO" id="GO:0005886">
    <property type="term" value="C:plasma membrane"/>
    <property type="evidence" value="ECO:0007669"/>
    <property type="project" value="TreeGrafter"/>
</dbReference>
<dbReference type="EMBL" id="FN555004">
    <property type="protein sequence ID" value="CBG40016.1"/>
    <property type="molecule type" value="Genomic_DNA"/>
</dbReference>
<keyword evidence="1 2" id="KW-0812">Transmembrane</keyword>
<evidence type="ECO:0000256" key="1">
    <source>
        <dbReference type="SAM" id="Phobius"/>
    </source>
</evidence>
<feature type="transmembrane region" description="Helical" evidence="1">
    <location>
        <begin position="466"/>
        <end position="493"/>
    </location>
</feature>
<dbReference type="PANTHER" id="PTHR32063">
    <property type="match status" value="1"/>
</dbReference>
<dbReference type="KEGG" id="hms:HMU07590"/>
<dbReference type="PANTHER" id="PTHR32063:SF0">
    <property type="entry name" value="SWARMING MOTILITY PROTEIN SWRC"/>
    <property type="match status" value="1"/>
</dbReference>
<feature type="transmembrane region" description="Helical" evidence="1">
    <location>
        <begin position="362"/>
        <end position="383"/>
    </location>
</feature>
<keyword evidence="3" id="KW-1185">Reference proteome</keyword>
<feature type="transmembrane region" description="Helical" evidence="1">
    <location>
        <begin position="389"/>
        <end position="414"/>
    </location>
</feature>
<dbReference type="Gene3D" id="3.30.70.1440">
    <property type="entry name" value="Multidrug efflux transporter AcrB pore domain"/>
    <property type="match status" value="1"/>
</dbReference>